<protein>
    <submittedName>
        <fullName evidence="2">Uncharacterized protein</fullName>
    </submittedName>
</protein>
<proteinExistence type="predicted"/>
<evidence type="ECO:0000313" key="2">
    <source>
        <dbReference type="EMBL" id="CAG9982473.1"/>
    </source>
</evidence>
<dbReference type="OrthoDB" id="3231004at2759"/>
<feature type="compositionally biased region" description="Polar residues" evidence="1">
    <location>
        <begin position="462"/>
        <end position="471"/>
    </location>
</feature>
<organism evidence="2 3">
    <name type="scientific">Clonostachys byssicola</name>
    <dbReference type="NCBI Taxonomy" id="160290"/>
    <lineage>
        <taxon>Eukaryota</taxon>
        <taxon>Fungi</taxon>
        <taxon>Dikarya</taxon>
        <taxon>Ascomycota</taxon>
        <taxon>Pezizomycotina</taxon>
        <taxon>Sordariomycetes</taxon>
        <taxon>Hypocreomycetidae</taxon>
        <taxon>Hypocreales</taxon>
        <taxon>Bionectriaceae</taxon>
        <taxon>Clonostachys</taxon>
    </lineage>
</organism>
<feature type="region of interest" description="Disordered" evidence="1">
    <location>
        <begin position="61"/>
        <end position="115"/>
    </location>
</feature>
<reference evidence="2 3" key="2">
    <citation type="submission" date="2021-10" db="EMBL/GenBank/DDBJ databases">
        <authorList>
            <person name="Piombo E."/>
        </authorList>
    </citation>
    <scope>NUCLEOTIDE SEQUENCE [LARGE SCALE GENOMIC DNA]</scope>
</reference>
<sequence>MSQLLAPYNNAMRLGQGFNSYTQQICLDRAVVPGPIQENTPTPRDLLILGNQPLVVSPERRYNAPAPDADQTAIKAPPAEGSQPTDTSVVPTEGAPAEEGAVSKDAATGGSAAPQKKDQKAIKVYPWVKPQIVTYSSRFVDKLSDVTDAMNISGSLSIKTSTIGGKASGSYVDSDKFKSSDINFHLQVRVTNQIHDAKNYNVFNKIEGLDGSRFSEVYGDSFISGWEEGGELNAIVSIKVLDKSKIFQVKAAIEAEMTTPSISGEVKAQVDIAKSSLNKETETTVAVNWSGGGSIKDPLDDWTIDNLKRAAAAFPDLVAITPQRTYAILTKYTALEDFHLKNRSYDVLSYENAGIYTGQLLDSFMDYKMLWKQISNASFELEANRATIDMGEISEEMAGHAKVKAFSTADDMVKRRPVLADTTTDTKQQQIEQKQPPPPPPPQQQQQQTQSTALVPGIPFGSTGNAGSGQPNPDDKKIIKPFMPSFAGLIEAKKICRAEMAKIVKEVDLVAKDPLIATQANRDDYFLNPLVFKQLLPIVRSLSPENAVLGVRDPSAALILGYSQPKTDEKALPPVHNLDAPLLDHCNLLLDTIKAVAYKARDYRMQGCVGPITNDDVHSLAYSFNDLQKLDQTYRLVDLDVFSDETLLKGVKTRYANGTVITHGLVEGSPSHSLRLDPNGSEVIVEVVVREGVRLTAEGKETGRSFLHSIAVSTSFYQTLDTAKRGTGEEGEKQESTKRTDMRITSRVWLRPEDTRYSLRGFFGLEVKGQISTLGVVWGKDGFVPVPSTRIQTAICKSFLGLSKVLQYNVLSLDRRLSEVFLMGKNLSVDVPASSTVKSFNCLQSIDRKWTIRSIDFATNNSSKLGGLSGLKVTYGNGEEILHGGYREEDKDWGTTVQPLLSVAKIVSGRVNDTQPVYIDSVEFVAGEKDSENLLPDWPLDLLTTQWEGKGNVRVKLDVAQLVELAPNFGNGFAKWSARGFYGEYDETRNLITRLGIVWGRG</sequence>
<dbReference type="AlphaFoldDB" id="A0A9N9UA15"/>
<dbReference type="Proteomes" id="UP000754883">
    <property type="component" value="Unassembled WGS sequence"/>
</dbReference>
<comment type="caution">
    <text evidence="2">The sequence shown here is derived from an EMBL/GenBank/DDBJ whole genome shotgun (WGS) entry which is preliminary data.</text>
</comment>
<evidence type="ECO:0000313" key="3">
    <source>
        <dbReference type="Proteomes" id="UP000754883"/>
    </source>
</evidence>
<evidence type="ECO:0000256" key="1">
    <source>
        <dbReference type="SAM" id="MobiDB-lite"/>
    </source>
</evidence>
<reference evidence="3" key="1">
    <citation type="submission" date="2019-06" db="EMBL/GenBank/DDBJ databases">
        <authorList>
            <person name="Broberg M."/>
        </authorList>
    </citation>
    <scope>NUCLEOTIDE SEQUENCE [LARGE SCALE GENOMIC DNA]</scope>
</reference>
<accession>A0A9N9UA15</accession>
<name>A0A9N9UA15_9HYPO</name>
<feature type="region of interest" description="Disordered" evidence="1">
    <location>
        <begin position="421"/>
        <end position="478"/>
    </location>
</feature>
<dbReference type="EMBL" id="CABFNO020001340">
    <property type="protein sequence ID" value="CAG9982473.1"/>
    <property type="molecule type" value="Genomic_DNA"/>
</dbReference>
<keyword evidence="3" id="KW-1185">Reference proteome</keyword>
<gene>
    <name evidence="2" type="ORF">CBYS24578_00013272</name>
</gene>